<proteinExistence type="predicted"/>
<evidence type="ECO:0000313" key="2">
    <source>
        <dbReference type="Proteomes" id="UP000631312"/>
    </source>
</evidence>
<organism evidence="1 2">
    <name type="scientific">Actinoplanes lobatus</name>
    <dbReference type="NCBI Taxonomy" id="113568"/>
    <lineage>
        <taxon>Bacteria</taxon>
        <taxon>Bacillati</taxon>
        <taxon>Actinomycetota</taxon>
        <taxon>Actinomycetes</taxon>
        <taxon>Micromonosporales</taxon>
        <taxon>Micromonosporaceae</taxon>
        <taxon>Actinoplanes</taxon>
    </lineage>
</organism>
<sequence length="79" mass="8207">MYTSPNVEAGMPQYEPVGSSFSVQRGFWTDLSPEVASMLAPPVTVTAAPAEHVVNSLAAAQLGRSPGTTPVGGRRRHAG</sequence>
<reference evidence="1 2" key="1">
    <citation type="submission" date="2021-01" db="EMBL/GenBank/DDBJ databases">
        <title>Whole genome shotgun sequence of Actinoplanes lobatus NBRC 12513.</title>
        <authorList>
            <person name="Komaki H."/>
            <person name="Tamura T."/>
        </authorList>
    </citation>
    <scope>NUCLEOTIDE SEQUENCE [LARGE SCALE GENOMIC DNA]</scope>
    <source>
        <strain evidence="1 2">NBRC 12513</strain>
    </source>
</reference>
<accession>A0ABQ4A8L6</accession>
<protein>
    <submittedName>
        <fullName evidence="1">Uncharacterized protein</fullName>
    </submittedName>
</protein>
<name>A0ABQ4A8L6_9ACTN</name>
<dbReference type="Proteomes" id="UP000631312">
    <property type="component" value="Unassembled WGS sequence"/>
</dbReference>
<dbReference type="EMBL" id="BOMP01000001">
    <property type="protein sequence ID" value="GIE37125.1"/>
    <property type="molecule type" value="Genomic_DNA"/>
</dbReference>
<evidence type="ECO:0000313" key="1">
    <source>
        <dbReference type="EMBL" id="GIE37125.1"/>
    </source>
</evidence>
<comment type="caution">
    <text evidence="1">The sequence shown here is derived from an EMBL/GenBank/DDBJ whole genome shotgun (WGS) entry which is preliminary data.</text>
</comment>
<keyword evidence="2" id="KW-1185">Reference proteome</keyword>
<gene>
    <name evidence="1" type="ORF">Alo02nite_00230</name>
</gene>